<keyword evidence="3" id="KW-1185">Reference proteome</keyword>
<dbReference type="NCBIfam" id="TIGR01764">
    <property type="entry name" value="excise"/>
    <property type="match status" value="1"/>
</dbReference>
<dbReference type="RefSeq" id="WP_007280740.1">
    <property type="nucleotide sequence ID" value="NZ_ABCK01000029.1"/>
</dbReference>
<sequence length="103" mass="11960">MEFSYTSETLKYLRHHLQAGIATGNITLKEFTGVMSTLENTLIMDRTNDESDNWLKVKDVQLRLSVSRQTVSRLIQANKLKVKKVRRSIRISEKSLNDYLRTS</sequence>
<feature type="domain" description="Helix-turn-helix" evidence="1">
    <location>
        <begin position="54"/>
        <end position="101"/>
    </location>
</feature>
<evidence type="ECO:0000313" key="3">
    <source>
        <dbReference type="Proteomes" id="UP000004947"/>
    </source>
</evidence>
<accession>A6DSD1</accession>
<gene>
    <name evidence="2" type="ORF">LNTAR_25445</name>
</gene>
<proteinExistence type="predicted"/>
<reference evidence="2 3" key="1">
    <citation type="journal article" date="2010" name="J. Bacteriol.">
        <title>Genome sequence of Lentisphaera araneosa HTCC2155T, the type species of the order Lentisphaerales in the phylum Lentisphaerae.</title>
        <authorList>
            <person name="Thrash J.C."/>
            <person name="Cho J.C."/>
            <person name="Vergin K.L."/>
            <person name="Morris R.M."/>
            <person name="Giovannoni S.J."/>
        </authorList>
    </citation>
    <scope>NUCLEOTIDE SEQUENCE [LARGE SCALE GENOMIC DNA]</scope>
    <source>
        <strain evidence="2 3">HTCC2155</strain>
    </source>
</reference>
<dbReference type="Pfam" id="PF12728">
    <property type="entry name" value="HTH_17"/>
    <property type="match status" value="1"/>
</dbReference>
<dbReference type="Proteomes" id="UP000004947">
    <property type="component" value="Unassembled WGS sequence"/>
</dbReference>
<dbReference type="EMBL" id="ABCK01000029">
    <property type="protein sequence ID" value="EDM25476.1"/>
    <property type="molecule type" value="Genomic_DNA"/>
</dbReference>
<dbReference type="GO" id="GO:0003677">
    <property type="term" value="F:DNA binding"/>
    <property type="evidence" value="ECO:0007669"/>
    <property type="project" value="InterPro"/>
</dbReference>
<evidence type="ECO:0000313" key="2">
    <source>
        <dbReference type="EMBL" id="EDM25476.1"/>
    </source>
</evidence>
<organism evidence="2 3">
    <name type="scientific">Lentisphaera araneosa HTCC2155</name>
    <dbReference type="NCBI Taxonomy" id="313628"/>
    <lineage>
        <taxon>Bacteria</taxon>
        <taxon>Pseudomonadati</taxon>
        <taxon>Lentisphaerota</taxon>
        <taxon>Lentisphaeria</taxon>
        <taxon>Lentisphaerales</taxon>
        <taxon>Lentisphaeraceae</taxon>
        <taxon>Lentisphaera</taxon>
    </lineage>
</organism>
<dbReference type="InterPro" id="IPR010093">
    <property type="entry name" value="SinI_DNA-bd"/>
</dbReference>
<dbReference type="STRING" id="313628.LNTAR_25445"/>
<dbReference type="AlphaFoldDB" id="A6DSD1"/>
<protein>
    <recommendedName>
        <fullName evidence="1">Helix-turn-helix domain-containing protein</fullName>
    </recommendedName>
</protein>
<dbReference type="InterPro" id="IPR041657">
    <property type="entry name" value="HTH_17"/>
</dbReference>
<comment type="caution">
    <text evidence="2">The sequence shown here is derived from an EMBL/GenBank/DDBJ whole genome shotgun (WGS) entry which is preliminary data.</text>
</comment>
<name>A6DSD1_9BACT</name>
<evidence type="ECO:0000259" key="1">
    <source>
        <dbReference type="Pfam" id="PF12728"/>
    </source>
</evidence>